<dbReference type="InterPro" id="IPR011009">
    <property type="entry name" value="Kinase-like_dom_sf"/>
</dbReference>
<sequence length="786" mass="89564">MVPVRLMLNSRISPGADAGLPPGRGPAAPAGLNLSSCSQIGKPICALDHHLTRKSPSNQSKLISNHPKIITTTQADNNNTMMEHGSDHTAYQVLRGYLIASAQINTVEEFFRLDESNIKKKLINLVAEMGEFDGNWKHPRMTNLLATNNFEPYRPLITALLANEAKSDEEIRALINPKYNRRPPPLTFIPTPTSTGTLSSLVDSSNRLEDFLPALGHELRGLLYKDVYGLVNHFIDTHHVYPSLRPDESFIDLKYNDQLKDTSEASMLNWITSFFKHLDTKRSNIRDSRTWRSRPTTRLEGVDATSRLDGAIMSWLDEDEESYHVRDVLVPVELKNKESCAQDAVICLAKYVHEVFKAQPTRSFVVGFTLCGTSMQLWQFDRSGAIGSELVNIKENRENLKKFFNLMACFLTCNKALLGFDPTFEEVERRPDEIQIETRIGNETFVIDPPVIFRAPGICGRGTTCWTAHLPEDEHQRFLIKDSWQPKHRAEEGVMLRDVTEKKVPHVARYHHHEDVHVAGKSVDIECYVRRNLPTRETFNVAEQLNDPQVPNEYINRVHRRLILKDVGEPIHTVDSPVRLLEALEGCIKGHQALLNAGYLHRDISLNNLMVDNQTNDVNLKSFLIDLDVAIKYPIIKDEDRHARTGTKVFMSAGLLLKENSHNHLDDLESFFWVLIWICIHYPRDQRRPNVVTNWNQLDSTTLGVIKDSYLSNPHRLMVLFTPQYRESQPLHDCIATFAEIISSHHKNRNDEHPTDVYGEIVYGEILAILEGAKKELQEVEPLSQS</sequence>
<dbReference type="EMBL" id="PGCI01000800">
    <property type="protein sequence ID" value="PLW15325.1"/>
    <property type="molecule type" value="Genomic_DNA"/>
</dbReference>
<dbReference type="InterPro" id="IPR040976">
    <property type="entry name" value="Pkinase_fungal"/>
</dbReference>
<dbReference type="Proteomes" id="UP000235392">
    <property type="component" value="Unassembled WGS sequence"/>
</dbReference>
<proteinExistence type="predicted"/>
<evidence type="ECO:0000259" key="1">
    <source>
        <dbReference type="Pfam" id="PF17667"/>
    </source>
</evidence>
<dbReference type="PANTHER" id="PTHR38248">
    <property type="entry name" value="FUNK1 6"/>
    <property type="match status" value="1"/>
</dbReference>
<feature type="domain" description="Fungal-type protein kinase" evidence="1">
    <location>
        <begin position="318"/>
        <end position="679"/>
    </location>
</feature>
<dbReference type="PANTHER" id="PTHR38248:SF2">
    <property type="entry name" value="FUNK1 11"/>
    <property type="match status" value="1"/>
</dbReference>
<protein>
    <recommendedName>
        <fullName evidence="1">Fungal-type protein kinase domain-containing protein</fullName>
    </recommendedName>
</protein>
<accession>A0A2N5SQ25</accession>
<evidence type="ECO:0000313" key="2">
    <source>
        <dbReference type="EMBL" id="PLW15325.1"/>
    </source>
</evidence>
<dbReference type="Gene3D" id="1.10.510.10">
    <property type="entry name" value="Transferase(Phosphotransferase) domain 1"/>
    <property type="match status" value="1"/>
</dbReference>
<dbReference type="InterPro" id="IPR008266">
    <property type="entry name" value="Tyr_kinase_AS"/>
</dbReference>
<organism evidence="2 3">
    <name type="scientific">Puccinia coronata f. sp. avenae</name>
    <dbReference type="NCBI Taxonomy" id="200324"/>
    <lineage>
        <taxon>Eukaryota</taxon>
        <taxon>Fungi</taxon>
        <taxon>Dikarya</taxon>
        <taxon>Basidiomycota</taxon>
        <taxon>Pucciniomycotina</taxon>
        <taxon>Pucciniomycetes</taxon>
        <taxon>Pucciniales</taxon>
        <taxon>Pucciniaceae</taxon>
        <taxon>Puccinia</taxon>
    </lineage>
</organism>
<dbReference type="AlphaFoldDB" id="A0A2N5SQ25"/>
<dbReference type="SUPFAM" id="SSF56112">
    <property type="entry name" value="Protein kinase-like (PK-like)"/>
    <property type="match status" value="1"/>
</dbReference>
<gene>
    <name evidence="2" type="ORF">PCASD_18119</name>
</gene>
<evidence type="ECO:0000313" key="3">
    <source>
        <dbReference type="Proteomes" id="UP000235392"/>
    </source>
</evidence>
<comment type="caution">
    <text evidence="2">The sequence shown here is derived from an EMBL/GenBank/DDBJ whole genome shotgun (WGS) entry which is preliminary data.</text>
</comment>
<reference evidence="2 3" key="1">
    <citation type="submission" date="2017-11" db="EMBL/GenBank/DDBJ databases">
        <title>De novo assembly and phasing of dikaryotic genomes from two isolates of Puccinia coronata f. sp. avenae, the causal agent of oat crown rust.</title>
        <authorList>
            <person name="Miller M.E."/>
            <person name="Zhang Y."/>
            <person name="Omidvar V."/>
            <person name="Sperschneider J."/>
            <person name="Schwessinger B."/>
            <person name="Raley C."/>
            <person name="Palmer J.M."/>
            <person name="Garnica D."/>
            <person name="Upadhyaya N."/>
            <person name="Rathjen J."/>
            <person name="Taylor J.M."/>
            <person name="Park R.F."/>
            <person name="Dodds P.N."/>
            <person name="Hirsch C.D."/>
            <person name="Kianian S.F."/>
            <person name="Figueroa M."/>
        </authorList>
    </citation>
    <scope>NUCLEOTIDE SEQUENCE [LARGE SCALE GENOMIC DNA]</scope>
    <source>
        <strain evidence="2">12SD80</strain>
    </source>
</reference>
<dbReference type="GO" id="GO:0004672">
    <property type="term" value="F:protein kinase activity"/>
    <property type="evidence" value="ECO:0007669"/>
    <property type="project" value="InterPro"/>
</dbReference>
<dbReference type="PROSITE" id="PS00109">
    <property type="entry name" value="PROTEIN_KINASE_TYR"/>
    <property type="match status" value="1"/>
</dbReference>
<name>A0A2N5SQ25_9BASI</name>
<dbReference type="Pfam" id="PF17667">
    <property type="entry name" value="Pkinase_fungal"/>
    <property type="match status" value="1"/>
</dbReference>